<proteinExistence type="predicted"/>
<feature type="region of interest" description="Disordered" evidence="1">
    <location>
        <begin position="1"/>
        <end position="38"/>
    </location>
</feature>
<protein>
    <submittedName>
        <fullName evidence="2">Uncharacterized protein</fullName>
    </submittedName>
</protein>
<gene>
    <name evidence="2" type="ORF">PCIT_a3865</name>
</gene>
<organism evidence="2 3">
    <name type="scientific">Pseudoalteromonas citrea</name>
    <dbReference type="NCBI Taxonomy" id="43655"/>
    <lineage>
        <taxon>Bacteria</taxon>
        <taxon>Pseudomonadati</taxon>
        <taxon>Pseudomonadota</taxon>
        <taxon>Gammaproteobacteria</taxon>
        <taxon>Alteromonadales</taxon>
        <taxon>Pseudoalteromonadaceae</taxon>
        <taxon>Pseudoalteromonas</taxon>
    </lineage>
</organism>
<accession>A0AAD4AGF3</accession>
<dbReference type="EMBL" id="AHBZ03000023">
    <property type="protein sequence ID" value="KAF7767774.1"/>
    <property type="molecule type" value="Genomic_DNA"/>
</dbReference>
<name>A0AAD4AGF3_9GAMM</name>
<reference evidence="2" key="2">
    <citation type="submission" date="2015-03" db="EMBL/GenBank/DDBJ databases">
        <title>Genome sequence of Pseudoalteromonas citrea.</title>
        <authorList>
            <person name="Xie B.-B."/>
            <person name="Rong J.-C."/>
            <person name="Qin Q.-L."/>
            <person name="Zhang Y.-Z."/>
        </authorList>
    </citation>
    <scope>NUCLEOTIDE SEQUENCE</scope>
    <source>
        <strain evidence="2">DSM 8771</strain>
    </source>
</reference>
<feature type="compositionally biased region" description="Basic residues" evidence="1">
    <location>
        <begin position="1"/>
        <end position="11"/>
    </location>
</feature>
<sequence>MKLKLNKKSVKKLSSDVKTMPAGMTPQVAGGQAGPDSSYPAPGRTINCYTGNRYGFCAQHGCVEP</sequence>
<evidence type="ECO:0000256" key="1">
    <source>
        <dbReference type="SAM" id="MobiDB-lite"/>
    </source>
</evidence>
<evidence type="ECO:0000313" key="3">
    <source>
        <dbReference type="Proteomes" id="UP000016487"/>
    </source>
</evidence>
<dbReference type="RefSeq" id="WP_010365946.1">
    <property type="nucleotide sequence ID" value="NZ_AHBZ03000023.1"/>
</dbReference>
<dbReference type="AlphaFoldDB" id="A0AAD4AGF3"/>
<dbReference type="Proteomes" id="UP000016487">
    <property type="component" value="Unassembled WGS sequence"/>
</dbReference>
<evidence type="ECO:0000313" key="2">
    <source>
        <dbReference type="EMBL" id="KAF7767774.1"/>
    </source>
</evidence>
<comment type="caution">
    <text evidence="2">The sequence shown here is derived from an EMBL/GenBank/DDBJ whole genome shotgun (WGS) entry which is preliminary data.</text>
</comment>
<reference evidence="2" key="1">
    <citation type="journal article" date="2012" name="J. Bacteriol.">
        <title>Genome sequences of type strains of seven species of the marine bacterium Pseudoalteromonas.</title>
        <authorList>
            <person name="Xie B.B."/>
            <person name="Shu Y.L."/>
            <person name="Qin Q.L."/>
            <person name="Rong J.C."/>
            <person name="Zhang X.Y."/>
            <person name="Chen X.L."/>
            <person name="Shi M."/>
            <person name="He H.L."/>
            <person name="Zhou B.C."/>
            <person name="Zhang Y.Z."/>
        </authorList>
    </citation>
    <scope>NUCLEOTIDE SEQUENCE</scope>
    <source>
        <strain evidence="2">DSM 8771</strain>
    </source>
</reference>